<comment type="catalytic activity">
    <reaction evidence="14">
        <text>2 oxidized [cytochrome P450] + NADPH = 2 reduced [cytochrome P450] + NADP(+) + H(+)</text>
        <dbReference type="Rhea" id="RHEA:24040"/>
        <dbReference type="Rhea" id="RHEA-COMP:14627"/>
        <dbReference type="Rhea" id="RHEA-COMP:14628"/>
        <dbReference type="ChEBI" id="CHEBI:15378"/>
        <dbReference type="ChEBI" id="CHEBI:55376"/>
        <dbReference type="ChEBI" id="CHEBI:57783"/>
        <dbReference type="ChEBI" id="CHEBI:58349"/>
        <dbReference type="ChEBI" id="CHEBI:60344"/>
        <dbReference type="EC" id="1.6.2.4"/>
    </reaction>
</comment>
<dbReference type="PROSITE" id="PS00086">
    <property type="entry name" value="CYTOCHROME_P450"/>
    <property type="match status" value="1"/>
</dbReference>
<dbReference type="Gene3D" id="3.40.50.80">
    <property type="entry name" value="Nucleotide-binding domain of ferredoxin-NADP reductase (FNR) module"/>
    <property type="match status" value="1"/>
</dbReference>
<dbReference type="InterPro" id="IPR039261">
    <property type="entry name" value="FNR_nucleotide-bd"/>
</dbReference>
<dbReference type="SUPFAM" id="SSF63380">
    <property type="entry name" value="Riboflavin synthase domain-like"/>
    <property type="match status" value="1"/>
</dbReference>
<protein>
    <recommendedName>
        <fullName evidence="14">Bifunctional cytochrome P450/NADPH--P450 reductase</fullName>
    </recommendedName>
    <domain>
        <recommendedName>
            <fullName evidence="14">Cytochrome P450</fullName>
            <ecNumber evidence="14">1.14.14.1</ecNumber>
        </recommendedName>
    </domain>
    <domain>
        <recommendedName>
            <fullName evidence="14">NADPH--cytochrome P450 reductase</fullName>
            <ecNumber evidence="14">1.6.2.4</ecNumber>
        </recommendedName>
    </domain>
</protein>
<dbReference type="InterPro" id="IPR001433">
    <property type="entry name" value="OxRdtase_FAD/NAD-bd"/>
</dbReference>
<evidence type="ECO:0000313" key="19">
    <source>
        <dbReference type="Proteomes" id="UP000186583"/>
    </source>
</evidence>
<dbReference type="InterPro" id="IPR017938">
    <property type="entry name" value="Riboflavin_synthase-like_b-brl"/>
</dbReference>
<dbReference type="PROSITE" id="PS51384">
    <property type="entry name" value="FAD_FR"/>
    <property type="match status" value="1"/>
</dbReference>
<dbReference type="Pfam" id="PF00175">
    <property type="entry name" value="NAD_binding_1"/>
    <property type="match status" value="1"/>
</dbReference>
<dbReference type="GO" id="GO:0003958">
    <property type="term" value="F:NADPH-hemoprotein reductase activity"/>
    <property type="evidence" value="ECO:0007669"/>
    <property type="project" value="UniProtKB-UniRule"/>
</dbReference>
<keyword evidence="19" id="KW-1185">Reference proteome</keyword>
<gene>
    <name evidence="18" type="ORF">CCHL11_07557</name>
</gene>
<evidence type="ECO:0000256" key="10">
    <source>
        <dbReference type="ARBA" id="ARBA00022982"/>
    </source>
</evidence>
<dbReference type="EC" id="1.6.2.4" evidence="14"/>
<dbReference type="SUPFAM" id="SSF52343">
    <property type="entry name" value="Ferredoxin reductase-like, C-terminal NADP-linked domain"/>
    <property type="match status" value="1"/>
</dbReference>
<evidence type="ECO:0000256" key="1">
    <source>
        <dbReference type="ARBA" id="ARBA00001971"/>
    </source>
</evidence>
<dbReference type="Proteomes" id="UP000186583">
    <property type="component" value="Unassembled WGS sequence"/>
</dbReference>
<evidence type="ECO:0000259" key="16">
    <source>
        <dbReference type="PROSITE" id="PS50902"/>
    </source>
</evidence>
<evidence type="ECO:0000256" key="15">
    <source>
        <dbReference type="PIRSR" id="PIRSR000209-1"/>
    </source>
</evidence>
<keyword evidence="9 14" id="KW-0521">NADP</keyword>
<keyword evidence="4 14" id="KW-0349">Heme</keyword>
<evidence type="ECO:0000256" key="12">
    <source>
        <dbReference type="ARBA" id="ARBA00023004"/>
    </source>
</evidence>
<comment type="similarity">
    <text evidence="2 14">In the N-terminal section; belongs to the cytochrome P450 family.</text>
</comment>
<keyword evidence="11 14" id="KW-0560">Oxidoreductase</keyword>
<comment type="cofactor">
    <cofactor evidence="1 14 15">
        <name>heme</name>
        <dbReference type="ChEBI" id="CHEBI:30413"/>
    </cofactor>
</comment>
<dbReference type="OrthoDB" id="1470350at2759"/>
<evidence type="ECO:0000259" key="17">
    <source>
        <dbReference type="PROSITE" id="PS51384"/>
    </source>
</evidence>
<evidence type="ECO:0000256" key="8">
    <source>
        <dbReference type="ARBA" id="ARBA00022827"/>
    </source>
</evidence>
<dbReference type="PIRSF" id="PIRSF000209">
    <property type="entry name" value="Bifunctional_P450_P450R"/>
    <property type="match status" value="1"/>
</dbReference>
<evidence type="ECO:0000256" key="4">
    <source>
        <dbReference type="ARBA" id="ARBA00022617"/>
    </source>
</evidence>
<sequence length="1058" mass="118373">MTFTVPIPEPSGWPLLGNILDIDFELPIRSLCSLAEKHGEIYRMRFPGQTFVVVSSYALINEICDEKRFHKSVQALRASTEETNWGIAHRVLMPAFGPALLHVMFDGMYDIASQLALKWARYGETTPIMVTEDFTRLTLDTIALCAMDFRFNSYYKDEMHPFVEAMSGFLTETGNRASRLPLPSIFYRGKDQKFFSDIDVLRRTADEVLQARKDEGNLDKRKDLLSVMLNGVDSVTGQKLSDESILDNLITFLIAGHETTSGLLSFAFYYLMTYPKVYEKAKQEIDEVCGRGPIRYEHLSKLSYIEAVLRETLRLQPTIPVFNIAGKKNEILGGRYSLPAEELVIVLLAKSHLDPKVYGEDFDEFKPERMLGENFNRLSREFPNCWKPFGNGARACIGRPFAWQEALLVTAMLLQNFDFVLDDPDYSLALKQTLTIKPQDLRMRATLREGLTAIELEQKLAGTSNPLKSDSSLAMNGATAAPGETHEGKLMTIFYGSNSGTCQSLAERLAANAFSHGFRASLVDCMDNAEGKLPFDEPAIFITASYEGQPPDNASRFVGWLEKEEGKQPCKGVHYAVFGCGHRDWASTFHRVPKLVDSLIEKLGGSRIAPLGLCDVATGNIFTDFETWEDDVLWPAMMERYNAVPPEGPALSLEVSGLRKSALRQDVKEAHVLGNSTLTHMDASGRKQKMEIQLPAGVTYEAGDYLAVLPFNSRDSVDRVMRHFHLTWDAHLTISANSLTSLPENTPTPAMAIFSAYVELGQPATKRNLLTLADAAQDGNTKLKLQSMATDDLYISEISSKRLSVLDLLESNPSINLPLSAFLGMLPPMRTRQYSISSSPLWNPNRVVLTYSVGRPCQADDAGRIAGVATTYMSSLEKGDMLQVSVRRSHAGFRLPPSGSSHPIIMVAAGTGIAPFRGFVQEWAELRSGDQSNPAAMLFFGCRDPEKDDLYREDFDEWESKRVVSVWRAYSRRTEASKGCKYVQDRLWKERHHVMDAWNRGANIYVCGSQAVGEAVKNVFIDIFLEAASNKGKKTSREDMRLWFDGLKNTRYAVDVFD</sequence>
<dbReference type="InterPro" id="IPR008254">
    <property type="entry name" value="Flavodoxin/NO_synth"/>
</dbReference>
<dbReference type="PROSITE" id="PS50902">
    <property type="entry name" value="FLAVODOXIN_LIKE"/>
    <property type="match status" value="1"/>
</dbReference>
<dbReference type="PRINTS" id="PR00385">
    <property type="entry name" value="P450"/>
</dbReference>
<dbReference type="GO" id="GO:0050660">
    <property type="term" value="F:flavin adenine dinucleotide binding"/>
    <property type="evidence" value="ECO:0007669"/>
    <property type="project" value="TreeGrafter"/>
</dbReference>
<dbReference type="GO" id="GO:0005829">
    <property type="term" value="C:cytosol"/>
    <property type="evidence" value="ECO:0007669"/>
    <property type="project" value="TreeGrafter"/>
</dbReference>
<dbReference type="InterPro" id="IPR023206">
    <property type="entry name" value="Bifunctional_P450_P450_red"/>
</dbReference>
<dbReference type="Pfam" id="PF00067">
    <property type="entry name" value="p450"/>
    <property type="match status" value="1"/>
</dbReference>
<comment type="catalytic activity">
    <reaction evidence="14">
        <text>an organic molecule + reduced [NADPH--hemoprotein reductase] + O2 = an alcohol + oxidized [NADPH--hemoprotein reductase] + H2O + H(+)</text>
        <dbReference type="Rhea" id="RHEA:17149"/>
        <dbReference type="Rhea" id="RHEA-COMP:11964"/>
        <dbReference type="Rhea" id="RHEA-COMP:11965"/>
        <dbReference type="ChEBI" id="CHEBI:15377"/>
        <dbReference type="ChEBI" id="CHEBI:15378"/>
        <dbReference type="ChEBI" id="CHEBI:15379"/>
        <dbReference type="ChEBI" id="CHEBI:30879"/>
        <dbReference type="ChEBI" id="CHEBI:57618"/>
        <dbReference type="ChEBI" id="CHEBI:58210"/>
        <dbReference type="ChEBI" id="CHEBI:142491"/>
        <dbReference type="EC" id="1.14.14.1"/>
    </reaction>
</comment>
<organism evidence="18 19">
    <name type="scientific">Colletotrichum chlorophyti</name>
    <dbReference type="NCBI Taxonomy" id="708187"/>
    <lineage>
        <taxon>Eukaryota</taxon>
        <taxon>Fungi</taxon>
        <taxon>Dikarya</taxon>
        <taxon>Ascomycota</taxon>
        <taxon>Pezizomycotina</taxon>
        <taxon>Sordariomycetes</taxon>
        <taxon>Hypocreomycetidae</taxon>
        <taxon>Glomerellales</taxon>
        <taxon>Glomerellaceae</taxon>
        <taxon>Colletotrichum</taxon>
    </lineage>
</organism>
<evidence type="ECO:0000313" key="18">
    <source>
        <dbReference type="EMBL" id="OLN93217.1"/>
    </source>
</evidence>
<dbReference type="Gene3D" id="1.10.630.10">
    <property type="entry name" value="Cytochrome P450"/>
    <property type="match status" value="1"/>
</dbReference>
<dbReference type="EC" id="1.14.14.1" evidence="14"/>
<keyword evidence="8 14" id="KW-0274">FAD</keyword>
<keyword evidence="13 14" id="KW-0503">Monooxygenase</keyword>
<keyword evidence="7 14" id="KW-0479">Metal-binding</keyword>
<reference evidence="18 19" key="1">
    <citation type="submission" date="2016-11" db="EMBL/GenBank/DDBJ databases">
        <title>Draft Genome Assembly of Colletotrichum chlorophyti a pathogen of herbaceous plants.</title>
        <authorList>
            <person name="Gan P."/>
            <person name="Narusaka M."/>
            <person name="Tsushima A."/>
            <person name="Narusaka Y."/>
            <person name="Takano Y."/>
            <person name="Shirasu K."/>
        </authorList>
    </citation>
    <scope>NUCLEOTIDE SEQUENCE [LARGE SCALE GENOMIC DNA]</scope>
    <source>
        <strain evidence="18 19">NTL11</strain>
    </source>
</reference>
<comment type="caution">
    <text evidence="18">The sequence shown here is derived from an EMBL/GenBank/DDBJ whole genome shotgun (WGS) entry which is preliminary data.</text>
</comment>
<dbReference type="PANTHER" id="PTHR19384">
    <property type="entry name" value="NITRIC OXIDE SYNTHASE-RELATED"/>
    <property type="match status" value="1"/>
</dbReference>
<dbReference type="PRINTS" id="PR00463">
    <property type="entry name" value="EP450I"/>
</dbReference>
<evidence type="ECO:0000256" key="14">
    <source>
        <dbReference type="PIRNR" id="PIRNR000209"/>
    </source>
</evidence>
<dbReference type="SUPFAM" id="SSF52218">
    <property type="entry name" value="Flavoproteins"/>
    <property type="match status" value="1"/>
</dbReference>
<dbReference type="SUPFAM" id="SSF48264">
    <property type="entry name" value="Cytochrome P450"/>
    <property type="match status" value="1"/>
</dbReference>
<evidence type="ECO:0000256" key="9">
    <source>
        <dbReference type="ARBA" id="ARBA00022857"/>
    </source>
</evidence>
<dbReference type="STRING" id="708187.A0A1Q8RZP4"/>
<dbReference type="FunFam" id="1.10.630.10:FF:000040">
    <property type="entry name" value="Bifunctional cytochrome P450/NADPH--P450 reductase"/>
    <property type="match status" value="1"/>
</dbReference>
<dbReference type="EMBL" id="MPGH01000055">
    <property type="protein sequence ID" value="OLN93217.1"/>
    <property type="molecule type" value="Genomic_DNA"/>
</dbReference>
<dbReference type="Pfam" id="PF00667">
    <property type="entry name" value="FAD_binding_1"/>
    <property type="match status" value="1"/>
</dbReference>
<dbReference type="InterPro" id="IPR017972">
    <property type="entry name" value="Cyt_P450_CS"/>
</dbReference>
<comment type="cofactor">
    <cofactor evidence="14">
        <name>FAD</name>
        <dbReference type="ChEBI" id="CHEBI:57692"/>
    </cofactor>
    <cofactor evidence="14">
        <name>FMN</name>
        <dbReference type="ChEBI" id="CHEBI:58210"/>
    </cofactor>
</comment>
<accession>A0A1Q8RZP4</accession>
<dbReference type="GO" id="GO:0010181">
    <property type="term" value="F:FMN binding"/>
    <property type="evidence" value="ECO:0007669"/>
    <property type="project" value="UniProtKB-UniRule"/>
</dbReference>
<dbReference type="CDD" id="cd11068">
    <property type="entry name" value="CYP120A1"/>
    <property type="match status" value="1"/>
</dbReference>
<evidence type="ECO:0000256" key="7">
    <source>
        <dbReference type="ARBA" id="ARBA00022723"/>
    </source>
</evidence>
<dbReference type="Gene3D" id="1.20.990.10">
    <property type="entry name" value="NADPH-cytochrome p450 Reductase, Chain A, domain 3"/>
    <property type="match status" value="1"/>
</dbReference>
<keyword evidence="3 14" id="KW-0813">Transport</keyword>
<dbReference type="InterPro" id="IPR023173">
    <property type="entry name" value="NADPH_Cyt_P450_Rdtase_alpha"/>
</dbReference>
<dbReference type="InterPro" id="IPR017927">
    <property type="entry name" value="FAD-bd_FR_type"/>
</dbReference>
<evidence type="ECO:0000256" key="6">
    <source>
        <dbReference type="ARBA" id="ARBA00022643"/>
    </source>
</evidence>
<evidence type="ECO:0000256" key="3">
    <source>
        <dbReference type="ARBA" id="ARBA00022448"/>
    </source>
</evidence>
<keyword evidence="10 14" id="KW-0249">Electron transport</keyword>
<dbReference type="CDD" id="cd06206">
    <property type="entry name" value="bifunctional_CYPOR"/>
    <property type="match status" value="1"/>
</dbReference>
<proteinExistence type="inferred from homology"/>
<evidence type="ECO:0000256" key="13">
    <source>
        <dbReference type="ARBA" id="ARBA00023033"/>
    </source>
</evidence>
<dbReference type="GO" id="GO:0005506">
    <property type="term" value="F:iron ion binding"/>
    <property type="evidence" value="ECO:0007669"/>
    <property type="project" value="UniProtKB-UniRule"/>
</dbReference>
<feature type="binding site" description="axial binding residue" evidence="15">
    <location>
        <position position="396"/>
    </location>
    <ligand>
        <name>heme</name>
        <dbReference type="ChEBI" id="CHEBI:30413"/>
    </ligand>
    <ligandPart>
        <name>Fe</name>
        <dbReference type="ChEBI" id="CHEBI:18248"/>
    </ligandPart>
</feature>
<feature type="domain" description="FAD-binding FR-type" evidence="17">
    <location>
        <begin position="665"/>
        <end position="896"/>
    </location>
</feature>
<evidence type="ECO:0000256" key="11">
    <source>
        <dbReference type="ARBA" id="ARBA00023002"/>
    </source>
</evidence>
<evidence type="ECO:0000256" key="2">
    <source>
        <dbReference type="ARBA" id="ARBA00010018"/>
    </source>
</evidence>
<dbReference type="Gene3D" id="3.40.50.360">
    <property type="match status" value="1"/>
</dbReference>
<keyword evidence="5 14" id="KW-0285">Flavoprotein</keyword>
<keyword evidence="6 14" id="KW-0288">FMN</keyword>
<feature type="domain" description="Flavodoxin-like" evidence="16">
    <location>
        <begin position="491"/>
        <end position="633"/>
    </location>
</feature>
<dbReference type="GO" id="GO:0070330">
    <property type="term" value="F:aromatase activity"/>
    <property type="evidence" value="ECO:0007669"/>
    <property type="project" value="UniProtKB-UniRule"/>
</dbReference>
<evidence type="ECO:0000256" key="5">
    <source>
        <dbReference type="ARBA" id="ARBA00022630"/>
    </source>
</evidence>
<dbReference type="PANTHER" id="PTHR19384:SF127">
    <property type="entry name" value="BIFUNCTIONAL CYTOCHROME P450_NADPH--P450 REDUCTASE"/>
    <property type="match status" value="1"/>
</dbReference>
<name>A0A1Q8RZP4_9PEZI</name>
<dbReference type="InterPro" id="IPR002401">
    <property type="entry name" value="Cyt_P450_E_grp-I"/>
</dbReference>
<dbReference type="InterPro" id="IPR029039">
    <property type="entry name" value="Flavoprotein-like_sf"/>
</dbReference>
<dbReference type="InterPro" id="IPR036396">
    <property type="entry name" value="Cyt_P450_sf"/>
</dbReference>
<dbReference type="GO" id="GO:0020037">
    <property type="term" value="F:heme binding"/>
    <property type="evidence" value="ECO:0007669"/>
    <property type="project" value="UniProtKB-UniRule"/>
</dbReference>
<dbReference type="InterPro" id="IPR003097">
    <property type="entry name" value="CysJ-like_FAD-binding"/>
</dbReference>
<dbReference type="AlphaFoldDB" id="A0A1Q8RZP4"/>
<keyword evidence="12 14" id="KW-0408">Iron</keyword>
<dbReference type="Gene3D" id="2.40.30.10">
    <property type="entry name" value="Translation factors"/>
    <property type="match status" value="1"/>
</dbReference>
<dbReference type="InterPro" id="IPR001128">
    <property type="entry name" value="Cyt_P450"/>
</dbReference>
<dbReference type="Pfam" id="PF00258">
    <property type="entry name" value="Flavodoxin_1"/>
    <property type="match status" value="1"/>
</dbReference>